<evidence type="ECO:0000313" key="5">
    <source>
        <dbReference type="Proteomes" id="UP000306317"/>
    </source>
</evidence>
<evidence type="ECO:0000256" key="1">
    <source>
        <dbReference type="SAM" id="Coils"/>
    </source>
</evidence>
<keyword evidence="3" id="KW-0472">Membrane</keyword>
<comment type="caution">
    <text evidence="4">The sequence shown here is derived from an EMBL/GenBank/DDBJ whole genome shotgun (WGS) entry which is preliminary data.</text>
</comment>
<keyword evidence="3" id="KW-0812">Transmembrane</keyword>
<dbReference type="InterPro" id="IPR007470">
    <property type="entry name" value="HemX"/>
</dbReference>
<organism evidence="4 5">
    <name type="scientific">Rhodanobacter lindaniclasticus</name>
    <dbReference type="NCBI Taxonomy" id="75310"/>
    <lineage>
        <taxon>Bacteria</taxon>
        <taxon>Pseudomonadati</taxon>
        <taxon>Pseudomonadota</taxon>
        <taxon>Gammaproteobacteria</taxon>
        <taxon>Lysobacterales</taxon>
        <taxon>Rhodanobacteraceae</taxon>
        <taxon>Rhodanobacter</taxon>
    </lineage>
</organism>
<evidence type="ECO:0000256" key="3">
    <source>
        <dbReference type="SAM" id="Phobius"/>
    </source>
</evidence>
<feature type="region of interest" description="Disordered" evidence="2">
    <location>
        <begin position="373"/>
        <end position="393"/>
    </location>
</feature>
<keyword evidence="5" id="KW-1185">Reference proteome</keyword>
<dbReference type="EMBL" id="MWIO01000016">
    <property type="protein sequence ID" value="THD08399.1"/>
    <property type="molecule type" value="Genomic_DNA"/>
</dbReference>
<dbReference type="PANTHER" id="PTHR38043:SF1">
    <property type="entry name" value="PROTEIN HEMX"/>
    <property type="match status" value="1"/>
</dbReference>
<feature type="compositionally biased region" description="Low complexity" evidence="2">
    <location>
        <begin position="9"/>
        <end position="22"/>
    </location>
</feature>
<dbReference type="RefSeq" id="WP_136257763.1">
    <property type="nucleotide sequence ID" value="NZ_MWIO01000016.1"/>
</dbReference>
<evidence type="ECO:0000313" key="4">
    <source>
        <dbReference type="EMBL" id="THD08399.1"/>
    </source>
</evidence>
<evidence type="ECO:0008006" key="6">
    <source>
        <dbReference type="Google" id="ProtNLM"/>
    </source>
</evidence>
<dbReference type="PANTHER" id="PTHR38043">
    <property type="entry name" value="PROTEIN HEMX"/>
    <property type="match status" value="1"/>
</dbReference>
<keyword evidence="3" id="KW-1133">Transmembrane helix</keyword>
<feature type="region of interest" description="Disordered" evidence="2">
    <location>
        <begin position="1"/>
        <end position="49"/>
    </location>
</feature>
<accession>A0A4S3KIE7</accession>
<evidence type="ECO:0000256" key="2">
    <source>
        <dbReference type="SAM" id="MobiDB-lite"/>
    </source>
</evidence>
<sequence length="393" mass="41541">MSQPDEPTEPSAAAARTPASPRDMQPDPVIVDPPRSRPAPTARAPQPRGGGTLAFALILSLLALAAAAWVGWQQWQQQRGSTADRQGVAALQQRAEGIESRLGGLADQRASLDQRMDDAAAVNRSLREELLGQNERIRNLEDAVAKLAEKSLSGHDAMLLDETDSLLRMGAERYRLFHDAPAAAAAYGLADQTLAAVNDGAFSGVRQDIQAEREALLKSQPTDQAGLLQQLQALRGTIGELPLKPLDTPAAAQATDAWSRIRRALGSVVSVRRDNGAPLAVADARFARELAALDLAQAQADLLAHDSVAYAAALQRVDASLASQFDNDASSVQQARAALKTLQEQRPADSAVELGAALRELRNLRAVHALAPASARSAAKPAVPAARRGGAQP</sequence>
<dbReference type="AlphaFoldDB" id="A0A4S3KIE7"/>
<name>A0A4S3KIE7_9GAMM</name>
<proteinExistence type="predicted"/>
<feature type="transmembrane region" description="Helical" evidence="3">
    <location>
        <begin position="53"/>
        <end position="72"/>
    </location>
</feature>
<reference evidence="4 5" key="1">
    <citation type="submission" date="2017-02" db="EMBL/GenBank/DDBJ databases">
        <title>Whole genome sequencing of Rhodanobacter lindaniclasticus DSM 17932.</title>
        <authorList>
            <person name="Kumar S."/>
            <person name="Patil P."/>
            <person name="Patil P.B."/>
        </authorList>
    </citation>
    <scope>NUCLEOTIDE SEQUENCE [LARGE SCALE GENOMIC DNA]</scope>
    <source>
        <strain evidence="4 5">DSM 17932</strain>
    </source>
</reference>
<protein>
    <recommendedName>
        <fullName evidence="6">Uroporphyrin-III methyltransferase</fullName>
    </recommendedName>
</protein>
<keyword evidence="1" id="KW-0175">Coiled coil</keyword>
<dbReference type="Pfam" id="PF04375">
    <property type="entry name" value="HemX"/>
    <property type="match status" value="1"/>
</dbReference>
<feature type="compositionally biased region" description="Low complexity" evidence="2">
    <location>
        <begin position="38"/>
        <end position="49"/>
    </location>
</feature>
<gene>
    <name evidence="4" type="ORF">B1991_05780</name>
</gene>
<dbReference type="Proteomes" id="UP000306317">
    <property type="component" value="Unassembled WGS sequence"/>
</dbReference>
<feature type="coiled-coil region" evidence="1">
    <location>
        <begin position="109"/>
        <end position="150"/>
    </location>
</feature>
<dbReference type="OrthoDB" id="5944509at2"/>